<proteinExistence type="inferred from homology"/>
<accession>A0A170T7G7</accession>
<dbReference type="GO" id="GO:0005524">
    <property type="term" value="F:ATP binding"/>
    <property type="evidence" value="ECO:0007669"/>
    <property type="project" value="UniProtKB-KW"/>
</dbReference>
<dbReference type="SUPFAM" id="SSF55931">
    <property type="entry name" value="Glutamine synthetase/guanido kinase"/>
    <property type="match status" value="1"/>
</dbReference>
<dbReference type="PANTHER" id="PTHR36510">
    <property type="entry name" value="GLUTAMATE--CYSTEINE LIGASE 2-RELATED"/>
    <property type="match status" value="1"/>
</dbReference>
<dbReference type="Gene3D" id="3.30.590.20">
    <property type="match status" value="1"/>
</dbReference>
<dbReference type="NCBIfam" id="NF010039">
    <property type="entry name" value="PRK13515.1"/>
    <property type="match status" value="1"/>
</dbReference>
<dbReference type="HAMAP" id="MF_01609">
    <property type="entry name" value="Glu_cys_ligase_2"/>
    <property type="match status" value="1"/>
</dbReference>
<dbReference type="PANTHER" id="PTHR36510:SF1">
    <property type="entry name" value="GLUTAMATE--CYSTEINE LIGASE 2-RELATED"/>
    <property type="match status" value="1"/>
</dbReference>
<dbReference type="Proteomes" id="UP000182631">
    <property type="component" value="Unassembled WGS sequence"/>
</dbReference>
<keyword evidence="7" id="KW-1185">Reference proteome</keyword>
<comment type="function">
    <text evidence="5">ATP-dependent carboxylate-amine ligase which exhibits weak glutamate--cysteine ligase activity.</text>
</comment>
<dbReference type="EC" id="6.3.2.2" evidence="5"/>
<dbReference type="GO" id="GO:0042398">
    <property type="term" value="P:modified amino acid biosynthetic process"/>
    <property type="evidence" value="ECO:0007669"/>
    <property type="project" value="InterPro"/>
</dbReference>
<evidence type="ECO:0000256" key="3">
    <source>
        <dbReference type="ARBA" id="ARBA00022840"/>
    </source>
</evidence>
<dbReference type="RefSeq" id="WP_074457214.1">
    <property type="nucleotide sequence ID" value="NZ_FITM01000078.1"/>
</dbReference>
<keyword evidence="1 5" id="KW-0436">Ligase</keyword>
<dbReference type="GO" id="GO:0004357">
    <property type="term" value="F:glutamate-cysteine ligase activity"/>
    <property type="evidence" value="ECO:0007669"/>
    <property type="project" value="UniProtKB-EC"/>
</dbReference>
<dbReference type="NCBIfam" id="TIGR02050">
    <property type="entry name" value="gshA_cyan_rel"/>
    <property type="match status" value="1"/>
</dbReference>
<evidence type="ECO:0000313" key="6">
    <source>
        <dbReference type="EMBL" id="CZB15890.1"/>
    </source>
</evidence>
<dbReference type="AlphaFoldDB" id="A0A170T7G7"/>
<dbReference type="OrthoDB" id="9769628at2"/>
<dbReference type="InterPro" id="IPR011793">
    <property type="entry name" value="YbdK"/>
</dbReference>
<keyword evidence="2 5" id="KW-0547">Nucleotide-binding</keyword>
<dbReference type="InterPro" id="IPR050141">
    <property type="entry name" value="GCL_type2/YbdK_subfam"/>
</dbReference>
<dbReference type="EMBL" id="FITM01000078">
    <property type="protein sequence ID" value="CZB15890.1"/>
    <property type="molecule type" value="Genomic_DNA"/>
</dbReference>
<dbReference type="InterPro" id="IPR014746">
    <property type="entry name" value="Gln_synth/guanido_kin_cat_dom"/>
</dbReference>
<name>A0A170T7G7_9SYNE</name>
<protein>
    <recommendedName>
        <fullName evidence="5">Putative glutamate--cysteine ligase 2</fullName>
        <ecNumber evidence="5">6.3.2.2</ecNumber>
    </recommendedName>
    <alternativeName>
        <fullName evidence="5">Gamma-glutamylcysteine synthetase 2</fullName>
        <shortName evidence="5">GCS 2</shortName>
        <shortName evidence="5">Gamma-GCS 2</shortName>
    </alternativeName>
</protein>
<evidence type="ECO:0000313" key="7">
    <source>
        <dbReference type="Proteomes" id="UP000182631"/>
    </source>
</evidence>
<dbReference type="Pfam" id="PF04107">
    <property type="entry name" value="GCS2"/>
    <property type="match status" value="1"/>
</dbReference>
<organism evidence="6 7">
    <name type="scientific">Candidatus Synechococcus spongiarum</name>
    <dbReference type="NCBI Taxonomy" id="431041"/>
    <lineage>
        <taxon>Bacteria</taxon>
        <taxon>Bacillati</taxon>
        <taxon>Cyanobacteriota</taxon>
        <taxon>Cyanophyceae</taxon>
        <taxon>Synechococcales</taxon>
        <taxon>Synechococcaceae</taxon>
        <taxon>Synechococcus</taxon>
    </lineage>
</organism>
<evidence type="ECO:0000256" key="1">
    <source>
        <dbReference type="ARBA" id="ARBA00022598"/>
    </source>
</evidence>
<evidence type="ECO:0000256" key="2">
    <source>
        <dbReference type="ARBA" id="ARBA00022741"/>
    </source>
</evidence>
<comment type="catalytic activity">
    <reaction evidence="4 5">
        <text>L-cysteine + L-glutamate + ATP = gamma-L-glutamyl-L-cysteine + ADP + phosphate + H(+)</text>
        <dbReference type="Rhea" id="RHEA:13285"/>
        <dbReference type="ChEBI" id="CHEBI:15378"/>
        <dbReference type="ChEBI" id="CHEBI:29985"/>
        <dbReference type="ChEBI" id="CHEBI:30616"/>
        <dbReference type="ChEBI" id="CHEBI:35235"/>
        <dbReference type="ChEBI" id="CHEBI:43474"/>
        <dbReference type="ChEBI" id="CHEBI:58173"/>
        <dbReference type="ChEBI" id="CHEBI:456216"/>
        <dbReference type="EC" id="6.3.2.2"/>
    </reaction>
</comment>
<comment type="similarity">
    <text evidence="5">Belongs to the glutamate--cysteine ligase type 2 family. YbdK subfamily.</text>
</comment>
<keyword evidence="3 5" id="KW-0067">ATP-binding</keyword>
<sequence>MTDSSDQFPITLGVEEELFLVDPQSGDLLVDPDVGIFEACGNTYGPHKVVREFFRCQIETNTRVCHSVAEVRTALQETRGIVADAAARHGASVMASSTHPFAAWQVQRITPSERYQRFLASFQDAVRHFVINGMHVHAGFGDPETRILVMTALRRYLPLLHALSSSSPFSSGRETGFKSYRLNLLSALPRTGIPGPLYSQADYDRLMTEYRRIGFLRDGSELWWDIRPSHFFPTIELRICDVCTRIEDGVAIVALYACLIRWLLRQAHMGTLPTEPLTELIEEERWITQRHGVFPLFDHRSGDGGRMGRPHTLEELREHLAEDAQVLDCEAELDHALVTIARDGTCADRQLDRYHRSRQEGDGHQEALRHVVDLVLTHTKEHHARGTTLGKNPNQTA</sequence>
<dbReference type="InterPro" id="IPR006336">
    <property type="entry name" value="GCS2"/>
</dbReference>
<reference evidence="7" key="1">
    <citation type="submission" date="2016-02" db="EMBL/GenBank/DDBJ databases">
        <authorList>
            <person name="liu f."/>
        </authorList>
    </citation>
    <scope>NUCLEOTIDE SEQUENCE [LARGE SCALE GENOMIC DNA]</scope>
</reference>
<gene>
    <name evidence="6" type="ORF">FLM9_675</name>
</gene>
<evidence type="ECO:0000256" key="5">
    <source>
        <dbReference type="HAMAP-Rule" id="MF_01609"/>
    </source>
</evidence>
<evidence type="ECO:0000256" key="4">
    <source>
        <dbReference type="ARBA" id="ARBA00048819"/>
    </source>
</evidence>